<sequence>MINHLNLVYFITAARELNFTRAAEKLFISQQALSNHIASLEKDVGISLIDRKTPMKLTAAGEIFYKYAVQMEDSYQAMLQEISEVKEEKRGELTIGISHTRGRLILPKVLPEFMEQYPLIEVHILEGNTRELWEALRDETIDMAVGPCTEDAKDMVFTELAEEDVVLAISEDLFKKLPKEKADYIRNTLIQTGKISCLKDMSFLLNKEGNISRDVADEIFKEENMKPHTVVETENIETVGEMCAAGIGVAFYPTSLLHTLLMDNSLGELQLFRLKYPWTHMEVSVVYRKGKYVTKAMHELIQIMKKEVRKQYDPSTIKML</sequence>
<dbReference type="InterPro" id="IPR005119">
    <property type="entry name" value="LysR_subst-bd"/>
</dbReference>
<gene>
    <name evidence="6" type="ORF">OCV65_11335</name>
</gene>
<dbReference type="Gene3D" id="1.10.10.10">
    <property type="entry name" value="Winged helix-like DNA-binding domain superfamily/Winged helix DNA-binding domain"/>
    <property type="match status" value="1"/>
</dbReference>
<dbReference type="Gene3D" id="3.40.190.10">
    <property type="entry name" value="Periplasmic binding protein-like II"/>
    <property type="match status" value="2"/>
</dbReference>
<comment type="caution">
    <text evidence="6">The sequence shown here is derived from an EMBL/GenBank/DDBJ whole genome shotgun (WGS) entry which is preliminary data.</text>
</comment>
<evidence type="ECO:0000256" key="2">
    <source>
        <dbReference type="ARBA" id="ARBA00023015"/>
    </source>
</evidence>
<name>A0ABT2S8T6_9FIRM</name>
<comment type="similarity">
    <text evidence="1">Belongs to the LysR transcriptional regulatory family.</text>
</comment>
<dbReference type="Proteomes" id="UP001207605">
    <property type="component" value="Unassembled WGS sequence"/>
</dbReference>
<dbReference type="SUPFAM" id="SSF46785">
    <property type="entry name" value="Winged helix' DNA-binding domain"/>
    <property type="match status" value="1"/>
</dbReference>
<evidence type="ECO:0000256" key="3">
    <source>
        <dbReference type="ARBA" id="ARBA00023125"/>
    </source>
</evidence>
<dbReference type="Pfam" id="PF03466">
    <property type="entry name" value="LysR_substrate"/>
    <property type="match status" value="1"/>
</dbReference>
<evidence type="ECO:0000259" key="5">
    <source>
        <dbReference type="PROSITE" id="PS50931"/>
    </source>
</evidence>
<reference evidence="6 7" key="1">
    <citation type="journal article" date="2021" name="ISME Commun">
        <title>Automated analysis of genomic sequences facilitates high-throughput and comprehensive description of bacteria.</title>
        <authorList>
            <person name="Hitch T.C.A."/>
        </authorList>
    </citation>
    <scope>NUCLEOTIDE SEQUENCE [LARGE SCALE GENOMIC DNA]</scope>
    <source>
        <strain evidence="6 7">Sanger_02</strain>
    </source>
</reference>
<organism evidence="6 7">
    <name type="scientific">Dorea ammoniilytica</name>
    <dbReference type="NCBI Taxonomy" id="2981788"/>
    <lineage>
        <taxon>Bacteria</taxon>
        <taxon>Bacillati</taxon>
        <taxon>Bacillota</taxon>
        <taxon>Clostridia</taxon>
        <taxon>Lachnospirales</taxon>
        <taxon>Lachnospiraceae</taxon>
        <taxon>Dorea</taxon>
    </lineage>
</organism>
<evidence type="ECO:0000256" key="1">
    <source>
        <dbReference type="ARBA" id="ARBA00009437"/>
    </source>
</evidence>
<dbReference type="EMBL" id="JAOQJV010000018">
    <property type="protein sequence ID" value="MCU6700822.1"/>
    <property type="molecule type" value="Genomic_DNA"/>
</dbReference>
<dbReference type="InterPro" id="IPR036390">
    <property type="entry name" value="WH_DNA-bd_sf"/>
</dbReference>
<evidence type="ECO:0000313" key="6">
    <source>
        <dbReference type="EMBL" id="MCU6700822.1"/>
    </source>
</evidence>
<accession>A0ABT2S8T6</accession>
<dbReference type="PROSITE" id="PS50931">
    <property type="entry name" value="HTH_LYSR"/>
    <property type="match status" value="1"/>
</dbReference>
<dbReference type="PRINTS" id="PR00039">
    <property type="entry name" value="HTHLYSR"/>
</dbReference>
<dbReference type="SUPFAM" id="SSF53850">
    <property type="entry name" value="Periplasmic binding protein-like II"/>
    <property type="match status" value="1"/>
</dbReference>
<dbReference type="InterPro" id="IPR000847">
    <property type="entry name" value="LysR_HTH_N"/>
</dbReference>
<dbReference type="InterPro" id="IPR036388">
    <property type="entry name" value="WH-like_DNA-bd_sf"/>
</dbReference>
<keyword evidence="2" id="KW-0805">Transcription regulation</keyword>
<dbReference type="CDD" id="cd05466">
    <property type="entry name" value="PBP2_LTTR_substrate"/>
    <property type="match status" value="1"/>
</dbReference>
<dbReference type="Pfam" id="PF00126">
    <property type="entry name" value="HTH_1"/>
    <property type="match status" value="1"/>
</dbReference>
<evidence type="ECO:0000256" key="4">
    <source>
        <dbReference type="ARBA" id="ARBA00023163"/>
    </source>
</evidence>
<evidence type="ECO:0000313" key="7">
    <source>
        <dbReference type="Proteomes" id="UP001207605"/>
    </source>
</evidence>
<proteinExistence type="inferred from homology"/>
<dbReference type="PANTHER" id="PTHR30419">
    <property type="entry name" value="HTH-TYPE TRANSCRIPTIONAL REGULATOR YBHD"/>
    <property type="match status" value="1"/>
</dbReference>
<keyword evidence="3" id="KW-0238">DNA-binding</keyword>
<keyword evidence="4" id="KW-0804">Transcription</keyword>
<dbReference type="InterPro" id="IPR050950">
    <property type="entry name" value="HTH-type_LysR_regulators"/>
</dbReference>
<keyword evidence="7" id="KW-1185">Reference proteome</keyword>
<dbReference type="RefSeq" id="WP_118382289.1">
    <property type="nucleotide sequence ID" value="NZ_JAOQJV010000018.1"/>
</dbReference>
<feature type="domain" description="HTH lysR-type" evidence="5">
    <location>
        <begin position="1"/>
        <end position="58"/>
    </location>
</feature>
<protein>
    <submittedName>
        <fullName evidence="6">LysR family transcriptional regulator</fullName>
    </submittedName>
</protein>